<dbReference type="EMBL" id="CAXKWB010005453">
    <property type="protein sequence ID" value="CAL4078505.1"/>
    <property type="molecule type" value="Genomic_DNA"/>
</dbReference>
<protein>
    <recommendedName>
        <fullName evidence="4">Chromo domain-containing protein</fullName>
    </recommendedName>
</protein>
<evidence type="ECO:0000313" key="5">
    <source>
        <dbReference type="EMBL" id="CAL4078505.1"/>
    </source>
</evidence>
<dbReference type="InterPro" id="IPR033773">
    <property type="entry name" value="CBX7_C"/>
</dbReference>
<evidence type="ECO:0000256" key="3">
    <source>
        <dbReference type="SAM" id="MobiDB-lite"/>
    </source>
</evidence>
<dbReference type="SUPFAM" id="SSF54160">
    <property type="entry name" value="Chromo domain-like"/>
    <property type="match status" value="1"/>
</dbReference>
<dbReference type="InterPro" id="IPR023780">
    <property type="entry name" value="Chromo_domain"/>
</dbReference>
<organism evidence="5 6">
    <name type="scientific">Meganyctiphanes norvegica</name>
    <name type="common">Northern krill</name>
    <name type="synonym">Thysanopoda norvegica</name>
    <dbReference type="NCBI Taxonomy" id="48144"/>
    <lineage>
        <taxon>Eukaryota</taxon>
        <taxon>Metazoa</taxon>
        <taxon>Ecdysozoa</taxon>
        <taxon>Arthropoda</taxon>
        <taxon>Crustacea</taxon>
        <taxon>Multicrustacea</taxon>
        <taxon>Malacostraca</taxon>
        <taxon>Eumalacostraca</taxon>
        <taxon>Eucarida</taxon>
        <taxon>Euphausiacea</taxon>
        <taxon>Euphausiidae</taxon>
        <taxon>Meganyctiphanes</taxon>
    </lineage>
</organism>
<dbReference type="Gene3D" id="2.40.50.40">
    <property type="match status" value="1"/>
</dbReference>
<evidence type="ECO:0000313" key="6">
    <source>
        <dbReference type="Proteomes" id="UP001497623"/>
    </source>
</evidence>
<dbReference type="InterPro" id="IPR052458">
    <property type="entry name" value="PcG_PRC1-like_component"/>
</dbReference>
<evidence type="ECO:0000256" key="2">
    <source>
        <dbReference type="ARBA" id="ARBA00023242"/>
    </source>
</evidence>
<feature type="compositionally biased region" description="Low complexity" evidence="3">
    <location>
        <begin position="197"/>
        <end position="223"/>
    </location>
</feature>
<dbReference type="AlphaFoldDB" id="A0AAV2QAQ6"/>
<dbReference type="Pfam" id="PF00385">
    <property type="entry name" value="Chromo"/>
    <property type="match status" value="1"/>
</dbReference>
<dbReference type="Proteomes" id="UP001497623">
    <property type="component" value="Unassembled WGS sequence"/>
</dbReference>
<dbReference type="CDD" id="cd18644">
    <property type="entry name" value="CD_polycomb"/>
    <property type="match status" value="1"/>
</dbReference>
<evidence type="ECO:0000259" key="4">
    <source>
        <dbReference type="PROSITE" id="PS50013"/>
    </source>
</evidence>
<dbReference type="InterPro" id="IPR023779">
    <property type="entry name" value="Chromodomain_CS"/>
</dbReference>
<dbReference type="PROSITE" id="PS00598">
    <property type="entry name" value="CHROMO_1"/>
    <property type="match status" value="1"/>
</dbReference>
<feature type="compositionally biased region" description="Acidic residues" evidence="3">
    <location>
        <begin position="422"/>
        <end position="438"/>
    </location>
</feature>
<dbReference type="PANTHER" id="PTHR46389">
    <property type="entry name" value="POLYCOMB GROUP PROTEIN PC"/>
    <property type="match status" value="1"/>
</dbReference>
<feature type="compositionally biased region" description="Acidic residues" evidence="3">
    <location>
        <begin position="121"/>
        <end position="133"/>
    </location>
</feature>
<sequence length="494" mass="54390">MELSLDGDRVYAAECIQKKRVRRGRVEYLVKWKGWSNKHNTWEPIENILDERLLEAFEESQRESGGAKRGPKPKNKNKDLQDRKHETRGAVKDAIATTSDSDRSDFDRRGSSTRTQHEDTTTEDETEYDDQTDTDTAAPTVSPKLTPKSPTPRPTTPSPTASATLKRKAEPLSGGKVGISITKSPTSESPPPPKLQKISTSPKSPVSSHHSKSPKSPISTSPHKPQKSPISTAHKSPVSSNTHKSPVSSNTHKSPVSSNTHKPPVLSISHKSQVSSNTHKSPVSSNTLKSPVLSISHKSPILSNTHKSPKPPSLHRHDDFHHRPSSDHHRSAADHHSKSPKVPSGLISPPISPASTFSQQHIGPPKLQVAKSPTPSPRESSIKDIAPPDSPVSAPENQVNGLDTDKETPKKADKDEQVKEDHEEDVYEDEESEDEEEVLVAPDPSYWYKRNPLADEIFITDVTANLITVTIRECKTRQGFFKADENQNTSSIKV</sequence>
<dbReference type="Pfam" id="PF17218">
    <property type="entry name" value="CBX7_C"/>
    <property type="match status" value="1"/>
</dbReference>
<feature type="compositionally biased region" description="Basic and acidic residues" evidence="3">
    <location>
        <begin position="315"/>
        <end position="337"/>
    </location>
</feature>
<keyword evidence="6" id="KW-1185">Reference proteome</keyword>
<dbReference type="GO" id="GO:0035102">
    <property type="term" value="C:PRC1 complex"/>
    <property type="evidence" value="ECO:0007669"/>
    <property type="project" value="TreeGrafter"/>
</dbReference>
<feature type="compositionally biased region" description="Basic and acidic residues" evidence="3">
    <location>
        <begin position="76"/>
        <end position="91"/>
    </location>
</feature>
<feature type="compositionally biased region" description="Low complexity" evidence="3">
    <location>
        <begin position="134"/>
        <end position="148"/>
    </location>
</feature>
<name>A0AAV2QAQ6_MEGNR</name>
<dbReference type="InterPro" id="IPR016197">
    <property type="entry name" value="Chromo-like_dom_sf"/>
</dbReference>
<gene>
    <name evidence="5" type="ORF">MNOR_LOCUS10671</name>
</gene>
<reference evidence="5 6" key="1">
    <citation type="submission" date="2024-05" db="EMBL/GenBank/DDBJ databases">
        <authorList>
            <person name="Wallberg A."/>
        </authorList>
    </citation>
    <scope>NUCLEOTIDE SEQUENCE [LARGE SCALE GENOMIC DNA]</scope>
</reference>
<dbReference type="InterPro" id="IPR000953">
    <property type="entry name" value="Chromo/chromo_shadow_dom"/>
</dbReference>
<feature type="compositionally biased region" description="Basic and acidic residues" evidence="3">
    <location>
        <begin position="403"/>
        <end position="421"/>
    </location>
</feature>
<keyword evidence="2" id="KW-0539">Nucleus</keyword>
<feature type="domain" description="Chromo" evidence="4">
    <location>
        <begin position="11"/>
        <end position="69"/>
    </location>
</feature>
<dbReference type="GO" id="GO:0000785">
    <property type="term" value="C:chromatin"/>
    <property type="evidence" value="ECO:0007669"/>
    <property type="project" value="TreeGrafter"/>
</dbReference>
<comment type="caution">
    <text evidence="5">The sequence shown here is derived from an EMBL/GenBank/DDBJ whole genome shotgun (WGS) entry which is preliminary data.</text>
</comment>
<evidence type="ECO:0000256" key="1">
    <source>
        <dbReference type="ARBA" id="ARBA00004123"/>
    </source>
</evidence>
<dbReference type="SMART" id="SM00298">
    <property type="entry name" value="CHROMO"/>
    <property type="match status" value="1"/>
</dbReference>
<feature type="region of interest" description="Disordered" evidence="3">
    <location>
        <begin position="58"/>
        <end position="440"/>
    </location>
</feature>
<comment type="subcellular location">
    <subcellularLocation>
        <location evidence="1">Nucleus</location>
    </subcellularLocation>
</comment>
<feature type="compositionally biased region" description="Polar residues" evidence="3">
    <location>
        <begin position="228"/>
        <end position="261"/>
    </location>
</feature>
<feature type="compositionally biased region" description="Basic and acidic residues" evidence="3">
    <location>
        <begin position="100"/>
        <end position="120"/>
    </location>
</feature>
<accession>A0AAV2QAQ6</accession>
<proteinExistence type="predicted"/>
<feature type="non-terminal residue" evidence="5">
    <location>
        <position position="494"/>
    </location>
</feature>
<dbReference type="GO" id="GO:0003682">
    <property type="term" value="F:chromatin binding"/>
    <property type="evidence" value="ECO:0007669"/>
    <property type="project" value="TreeGrafter"/>
</dbReference>
<dbReference type="GO" id="GO:0000122">
    <property type="term" value="P:negative regulation of transcription by RNA polymerase II"/>
    <property type="evidence" value="ECO:0007669"/>
    <property type="project" value="TreeGrafter"/>
</dbReference>
<dbReference type="PANTHER" id="PTHR46389:SF3">
    <property type="entry name" value="POLYCOMB GROUP PROTEIN PC"/>
    <property type="match status" value="1"/>
</dbReference>
<dbReference type="PROSITE" id="PS50013">
    <property type="entry name" value="CHROMO_2"/>
    <property type="match status" value="1"/>
</dbReference>
<feature type="compositionally biased region" description="Polar residues" evidence="3">
    <location>
        <begin position="269"/>
        <end position="289"/>
    </location>
</feature>